<dbReference type="PANTHER" id="PTHR47073:SF7">
    <property type="entry name" value="BAH DOMAIN-CONTAINING PROTEIN"/>
    <property type="match status" value="1"/>
</dbReference>
<dbReference type="GO" id="GO:0003682">
    <property type="term" value="F:chromatin binding"/>
    <property type="evidence" value="ECO:0007669"/>
    <property type="project" value="InterPro"/>
</dbReference>
<evidence type="ECO:0000259" key="2">
    <source>
        <dbReference type="PROSITE" id="PS51038"/>
    </source>
</evidence>
<organism evidence="3 4">
    <name type="scientific">Corchorus olitorius</name>
    <dbReference type="NCBI Taxonomy" id="93759"/>
    <lineage>
        <taxon>Eukaryota</taxon>
        <taxon>Viridiplantae</taxon>
        <taxon>Streptophyta</taxon>
        <taxon>Embryophyta</taxon>
        <taxon>Tracheophyta</taxon>
        <taxon>Spermatophyta</taxon>
        <taxon>Magnoliopsida</taxon>
        <taxon>eudicotyledons</taxon>
        <taxon>Gunneridae</taxon>
        <taxon>Pentapetalae</taxon>
        <taxon>rosids</taxon>
        <taxon>malvids</taxon>
        <taxon>Malvales</taxon>
        <taxon>Malvaceae</taxon>
        <taxon>Grewioideae</taxon>
        <taxon>Apeibeae</taxon>
        <taxon>Corchorus</taxon>
    </lineage>
</organism>
<dbReference type="OrthoDB" id="1896853at2759"/>
<feature type="region of interest" description="Disordered" evidence="1">
    <location>
        <begin position="245"/>
        <end position="298"/>
    </location>
</feature>
<name>A0A1R3JZE8_9ROSI</name>
<sequence>MSQLTEKNPQEKTQDFKWGIERGVGVKNKDIMFYESFTYKGTEYFLYDCVYFNDGSQPEAYIGKLVKMFEGPNRVKKVKVIWFFRPSEIRKYLGDYQPRWNEIFLASGQGRGVFNINLVEAISGKCSVVCTSKDSRNPQASKADLKWADYFFCRHFDVGKLAILDVLPDDVQGVKVEYFLNKKPVQKPLGPPNLKSTIKEKTGISNFSFKLKLEKSVGNVVKDDNSGSRVNLLAKELKSVPIDMSKQVDLPIQNSPPRRKTSVPNDGSPHGGSSHYQAQDKDDKVEVTNPKDPLSITAEVQPYKKRKLLLDEMTSSKFDKLDCQPGEDGSISIDKQFVQVSRRPDAPWEQRLESAQEAGCLVSLENLDASYSSEEVEDILWNAFKEKVDAKMVEKSNFACPYYAGKALIIFKSKEAANSAISQLMKRCLVLSDGRPVIARKGTLTKPDKSAGFVGHHTIGRVPFHKQSYEVRKAKSTSHATQPNNVEYEMAMEWRMLQEKSDLWWKALHEVLLT</sequence>
<evidence type="ECO:0000256" key="1">
    <source>
        <dbReference type="SAM" id="MobiDB-lite"/>
    </source>
</evidence>
<protein>
    <recommendedName>
        <fullName evidence="2">BAH domain-containing protein</fullName>
    </recommendedName>
</protein>
<gene>
    <name evidence="3" type="ORF">COLO4_12866</name>
</gene>
<dbReference type="CDD" id="cd00590">
    <property type="entry name" value="RRM_SF"/>
    <property type="match status" value="1"/>
</dbReference>
<dbReference type="Proteomes" id="UP000187203">
    <property type="component" value="Unassembled WGS sequence"/>
</dbReference>
<dbReference type="STRING" id="93759.A0A1R3JZE8"/>
<accession>A0A1R3JZE8</accession>
<proteinExistence type="predicted"/>
<dbReference type="Gene3D" id="2.30.30.490">
    <property type="match status" value="1"/>
</dbReference>
<dbReference type="AlphaFoldDB" id="A0A1R3JZE8"/>
<dbReference type="InterPro" id="IPR001025">
    <property type="entry name" value="BAH_dom"/>
</dbReference>
<dbReference type="EMBL" id="AWUE01014974">
    <property type="protein sequence ID" value="OMP00202.1"/>
    <property type="molecule type" value="Genomic_DNA"/>
</dbReference>
<dbReference type="PANTHER" id="PTHR47073">
    <property type="entry name" value="PROTEIN ANTI-SILENCING 1"/>
    <property type="match status" value="1"/>
</dbReference>
<dbReference type="InterPro" id="IPR043151">
    <property type="entry name" value="BAH_sf"/>
</dbReference>
<dbReference type="SMART" id="SM00439">
    <property type="entry name" value="BAH"/>
    <property type="match status" value="1"/>
</dbReference>
<dbReference type="FunFam" id="2.30.30.490:FF:000017">
    <property type="entry name" value="Bromo-adjacent homology (BAH) domain-containing protein"/>
    <property type="match status" value="1"/>
</dbReference>
<dbReference type="PROSITE" id="PS51038">
    <property type="entry name" value="BAH"/>
    <property type="match status" value="1"/>
</dbReference>
<keyword evidence="4" id="KW-1185">Reference proteome</keyword>
<evidence type="ECO:0000313" key="3">
    <source>
        <dbReference type="EMBL" id="OMP00202.1"/>
    </source>
</evidence>
<dbReference type="GO" id="GO:0003723">
    <property type="term" value="F:RNA binding"/>
    <property type="evidence" value="ECO:0007669"/>
    <property type="project" value="TreeGrafter"/>
</dbReference>
<reference evidence="4" key="1">
    <citation type="submission" date="2013-09" db="EMBL/GenBank/DDBJ databases">
        <title>Corchorus olitorius genome sequencing.</title>
        <authorList>
            <person name="Alam M."/>
            <person name="Haque M.S."/>
            <person name="Islam M.S."/>
            <person name="Emdad E.M."/>
            <person name="Islam M.M."/>
            <person name="Ahmed B."/>
            <person name="Halim A."/>
            <person name="Hossen Q.M.M."/>
            <person name="Hossain M.Z."/>
            <person name="Ahmed R."/>
            <person name="Khan M.M."/>
            <person name="Islam R."/>
            <person name="Rashid M.M."/>
            <person name="Khan S.A."/>
            <person name="Rahman M.S."/>
            <person name="Alam M."/>
            <person name="Yahiya A.S."/>
            <person name="Khan M.S."/>
            <person name="Azam M.S."/>
            <person name="Haque T."/>
            <person name="Lashkar M.Z.H."/>
            <person name="Akhand A.I."/>
            <person name="Morshed G."/>
            <person name="Roy S."/>
            <person name="Uddin K.S."/>
            <person name="Rabeya T."/>
            <person name="Hossain A.S."/>
            <person name="Chowdhury A."/>
            <person name="Snigdha A.R."/>
            <person name="Mortoza M.S."/>
            <person name="Matin S.A."/>
            <person name="Hoque S.M.E."/>
            <person name="Islam M.K."/>
            <person name="Roy D.K."/>
            <person name="Haider R."/>
            <person name="Moosa M.M."/>
            <person name="Elias S.M."/>
            <person name="Hasan A.M."/>
            <person name="Jahan S."/>
            <person name="Shafiuddin M."/>
            <person name="Mahmood N."/>
            <person name="Shommy N.S."/>
        </authorList>
    </citation>
    <scope>NUCLEOTIDE SEQUENCE [LARGE SCALE GENOMIC DNA]</scope>
    <source>
        <strain evidence="4">cv. O-4</strain>
    </source>
</reference>
<evidence type="ECO:0000313" key="4">
    <source>
        <dbReference type="Proteomes" id="UP000187203"/>
    </source>
</evidence>
<dbReference type="Pfam" id="PF01426">
    <property type="entry name" value="BAH"/>
    <property type="match status" value="1"/>
</dbReference>
<comment type="caution">
    <text evidence="3">The sequence shown here is derived from an EMBL/GenBank/DDBJ whole genome shotgun (WGS) entry which is preliminary data.</text>
</comment>
<feature type="domain" description="BAH" evidence="2">
    <location>
        <begin position="42"/>
        <end position="168"/>
    </location>
</feature>